<organism evidence="3 4">
    <name type="scientific">Taxus chinensis</name>
    <name type="common">Chinese yew</name>
    <name type="synonym">Taxus wallichiana var. chinensis</name>
    <dbReference type="NCBI Taxonomy" id="29808"/>
    <lineage>
        <taxon>Eukaryota</taxon>
        <taxon>Viridiplantae</taxon>
        <taxon>Streptophyta</taxon>
        <taxon>Embryophyta</taxon>
        <taxon>Tracheophyta</taxon>
        <taxon>Spermatophyta</taxon>
        <taxon>Pinopsida</taxon>
        <taxon>Pinidae</taxon>
        <taxon>Conifers II</taxon>
        <taxon>Cupressales</taxon>
        <taxon>Taxaceae</taxon>
        <taxon>Taxus</taxon>
    </lineage>
</organism>
<dbReference type="GO" id="GO:0006629">
    <property type="term" value="P:lipid metabolic process"/>
    <property type="evidence" value="ECO:0007669"/>
    <property type="project" value="InterPro"/>
</dbReference>
<evidence type="ECO:0000313" key="3">
    <source>
        <dbReference type="EMBL" id="KAH9320671.1"/>
    </source>
</evidence>
<dbReference type="EMBL" id="JAHRHJ020000003">
    <property type="protein sequence ID" value="KAH9320671.1"/>
    <property type="molecule type" value="Genomic_DNA"/>
</dbReference>
<keyword evidence="1" id="KW-1133">Transmembrane helix</keyword>
<feature type="transmembrane region" description="Helical" evidence="1">
    <location>
        <begin position="295"/>
        <end position="316"/>
    </location>
</feature>
<dbReference type="InterPro" id="IPR029058">
    <property type="entry name" value="AB_hydrolase_fold"/>
</dbReference>
<comment type="caution">
    <text evidence="3">The sequence shown here is derived from an EMBL/GenBank/DDBJ whole genome shotgun (WGS) entry which is preliminary data.</text>
</comment>
<accession>A0AA38GC50</accession>
<sequence length="462" mass="53358">MCDEYLILHPENGGALQLLSSVFLAGKEKDFMEYPNNFTEKNRWIIKVFILIRKFFHSIAKPMAKMGFCVEFILNLLSDNGGITGLLRRLLRGEGVIKPKRGTENFISFIGHLDERLDLNIDGDGAENIIKLGSRRCADICIMASKIAYENESVIRNVVTKRWKMHFVEFFNCWNDFLKTKSTQAFIFCDKAEDANVVVIAFRGTEPFEADNWSTDFDISWFKMEPIGRTHLGFLEAMGLANRSDKQVAEFHLKHNAINHGWPENVPEDPEKPLAYYAIRNRLLKLLEEHKNAKYIVTGHSLGGALAVLFPAILLLHRRKRLLDRMLGVYTFGQPRVGDEQMGNYMNKNINKPETRYFRVVYCNDMVPRLPCDNKMFMFKHFGACIYYDSCYREKTLEEEPNRNFSMIHYIPNSINAIWELIHSLIMGYTKGKDFREGWCGIVFRFVGIVLPGISAHSPANY</sequence>
<protein>
    <recommendedName>
        <fullName evidence="2">Fungal lipase-type domain-containing protein</fullName>
    </recommendedName>
</protein>
<evidence type="ECO:0000256" key="1">
    <source>
        <dbReference type="SAM" id="Phobius"/>
    </source>
</evidence>
<feature type="non-terminal residue" evidence="3">
    <location>
        <position position="462"/>
    </location>
</feature>
<feature type="domain" description="Fungal lipase-type" evidence="2">
    <location>
        <begin position="199"/>
        <end position="373"/>
    </location>
</feature>
<keyword evidence="4" id="KW-1185">Reference proteome</keyword>
<dbReference type="SUPFAM" id="SSF53474">
    <property type="entry name" value="alpha/beta-Hydrolases"/>
    <property type="match status" value="1"/>
</dbReference>
<dbReference type="InterPro" id="IPR044819">
    <property type="entry name" value="OBL-like"/>
</dbReference>
<dbReference type="PANTHER" id="PTHR46086:SF3">
    <property type="entry name" value="TRIACYLGLYCEROL LIPASE OBL1"/>
    <property type="match status" value="1"/>
</dbReference>
<evidence type="ECO:0000259" key="2">
    <source>
        <dbReference type="Pfam" id="PF01764"/>
    </source>
</evidence>
<gene>
    <name evidence="3" type="ORF">KI387_015310</name>
</gene>
<proteinExistence type="predicted"/>
<evidence type="ECO:0000313" key="4">
    <source>
        <dbReference type="Proteomes" id="UP000824469"/>
    </source>
</evidence>
<dbReference type="Gene3D" id="3.40.50.1820">
    <property type="entry name" value="alpha/beta hydrolase"/>
    <property type="match status" value="1"/>
</dbReference>
<dbReference type="AlphaFoldDB" id="A0AA38GC50"/>
<dbReference type="InterPro" id="IPR002921">
    <property type="entry name" value="Fungal_lipase-type"/>
</dbReference>
<dbReference type="CDD" id="cd00519">
    <property type="entry name" value="Lipase_3"/>
    <property type="match status" value="1"/>
</dbReference>
<dbReference type="Proteomes" id="UP000824469">
    <property type="component" value="Unassembled WGS sequence"/>
</dbReference>
<keyword evidence="1" id="KW-0812">Transmembrane</keyword>
<name>A0AA38GC50_TAXCH</name>
<dbReference type="Pfam" id="PF01764">
    <property type="entry name" value="Lipase_3"/>
    <property type="match status" value="1"/>
</dbReference>
<dbReference type="PANTHER" id="PTHR46086">
    <property type="entry name" value="ALPHA/BETA-HYDROLASES SUPERFAMILY PROTEIN"/>
    <property type="match status" value="1"/>
</dbReference>
<keyword evidence="1" id="KW-0472">Membrane</keyword>
<dbReference type="GO" id="GO:0004806">
    <property type="term" value="F:triacylglycerol lipase activity"/>
    <property type="evidence" value="ECO:0007669"/>
    <property type="project" value="InterPro"/>
</dbReference>
<reference evidence="3 4" key="1">
    <citation type="journal article" date="2021" name="Nat. Plants">
        <title>The Taxus genome provides insights into paclitaxel biosynthesis.</title>
        <authorList>
            <person name="Xiong X."/>
            <person name="Gou J."/>
            <person name="Liao Q."/>
            <person name="Li Y."/>
            <person name="Zhou Q."/>
            <person name="Bi G."/>
            <person name="Li C."/>
            <person name="Du R."/>
            <person name="Wang X."/>
            <person name="Sun T."/>
            <person name="Guo L."/>
            <person name="Liang H."/>
            <person name="Lu P."/>
            <person name="Wu Y."/>
            <person name="Zhang Z."/>
            <person name="Ro D.K."/>
            <person name="Shang Y."/>
            <person name="Huang S."/>
            <person name="Yan J."/>
        </authorList>
    </citation>
    <scope>NUCLEOTIDE SEQUENCE [LARGE SCALE GENOMIC DNA]</scope>
    <source>
        <strain evidence="3">Ta-2019</strain>
    </source>
</reference>
<dbReference type="OMA" id="PEMVEMT"/>